<keyword evidence="4" id="KW-0808">Transferase</keyword>
<dbReference type="Proteomes" id="UP000247612">
    <property type="component" value="Unassembled WGS sequence"/>
</dbReference>
<dbReference type="EMBL" id="QJKH01000009">
    <property type="protein sequence ID" value="PXX77807.1"/>
    <property type="molecule type" value="Genomic_DNA"/>
</dbReference>
<keyword evidence="5" id="KW-1185">Reference proteome</keyword>
<feature type="transmembrane region" description="Helical" evidence="2">
    <location>
        <begin position="92"/>
        <end position="109"/>
    </location>
</feature>
<feature type="transmembrane region" description="Helical" evidence="2">
    <location>
        <begin position="231"/>
        <end position="255"/>
    </location>
</feature>
<dbReference type="STRING" id="1034346.GCA_000313565_02719"/>
<keyword evidence="2" id="KW-0472">Membrane</keyword>
<gene>
    <name evidence="4" type="ORF">DES51_10959</name>
</gene>
<comment type="similarity">
    <text evidence="1">Belongs to the bacterial sugar transferase family.</text>
</comment>
<reference evidence="4 5" key="1">
    <citation type="submission" date="2018-05" db="EMBL/GenBank/DDBJ databases">
        <title>Genomic Encyclopedia of Type Strains, Phase IV (KMG-IV): sequencing the most valuable type-strain genomes for metagenomic binning, comparative biology and taxonomic classification.</title>
        <authorList>
            <person name="Goeker M."/>
        </authorList>
    </citation>
    <scope>NUCLEOTIDE SEQUENCE [LARGE SCALE GENOMIC DNA]</scope>
    <source>
        <strain evidence="4 5">JC118</strain>
    </source>
</reference>
<feature type="transmembrane region" description="Helical" evidence="2">
    <location>
        <begin position="25"/>
        <end position="43"/>
    </location>
</feature>
<evidence type="ECO:0000259" key="3">
    <source>
        <dbReference type="Pfam" id="PF02397"/>
    </source>
</evidence>
<organism evidence="4 5">
    <name type="scientific">Dielma fastidiosa</name>
    <dbReference type="NCBI Taxonomy" id="1034346"/>
    <lineage>
        <taxon>Bacteria</taxon>
        <taxon>Bacillati</taxon>
        <taxon>Bacillota</taxon>
        <taxon>Erysipelotrichia</taxon>
        <taxon>Erysipelotrichales</taxon>
        <taxon>Erysipelotrichaceae</taxon>
        <taxon>Dielma</taxon>
    </lineage>
</organism>
<evidence type="ECO:0000313" key="4">
    <source>
        <dbReference type="EMBL" id="PXX77807.1"/>
    </source>
</evidence>
<protein>
    <submittedName>
        <fullName evidence="4">Exopolysaccharide biosynthesis polyprenyl glycosylphosphotransferase</fullName>
    </submittedName>
</protein>
<evidence type="ECO:0000256" key="2">
    <source>
        <dbReference type="SAM" id="Phobius"/>
    </source>
</evidence>
<proteinExistence type="inferred from homology"/>
<keyword evidence="2" id="KW-0812">Transmembrane</keyword>
<comment type="caution">
    <text evidence="4">The sequence shown here is derived from an EMBL/GenBank/DDBJ whole genome shotgun (WGS) entry which is preliminary data.</text>
</comment>
<accession>A0A318L7Z1</accession>
<dbReference type="AlphaFoldDB" id="A0A318L7Z1"/>
<feature type="domain" description="Bacterial sugar transferase" evidence="3">
    <location>
        <begin position="229"/>
        <end position="409"/>
    </location>
</feature>
<keyword evidence="2" id="KW-1133">Transmembrane helix</keyword>
<dbReference type="PANTHER" id="PTHR30576:SF0">
    <property type="entry name" value="UNDECAPRENYL-PHOSPHATE N-ACETYLGALACTOSAMINYL 1-PHOSPHATE TRANSFERASE-RELATED"/>
    <property type="match status" value="1"/>
</dbReference>
<sequence length="415" mass="48119">MILIDLVIETVLLTLFWRFGYAEEIYYYFWGNVVVIVMMLIEIEAFKLINGGYRIAEKEKDEILFIHSLSTLICLPLIYLELSLIDYHILKLQPLIVLACAQLIWALLFSRFADHYFRTHHGSMKLFYVGAANEEVLEELNQRSSRYQIISSFKAEEIDANRLKEADGVLAEQLEESERRRLNRLCYVQGKAWYEHPPLEGLMLMNGEMMCVGDLMLNHQKGTKNDRMKRCFDIGVSLILLFVTSPILLITAILIKVEDGGAVFYKQERYSLDEKIISILKFRSMREDAEADGIARLCSENDQRLTKIGKVIRRCRIDELPQLINVLKGEMSLVGPRPERPEIAERRKQELPEFAYRTKVKAGLTGYAQVMGKYSTSTENKLRFDLVYIQQQSMMFDLLILTKTLCAVLEPKRSK</sequence>
<dbReference type="PANTHER" id="PTHR30576">
    <property type="entry name" value="COLANIC BIOSYNTHESIS UDP-GLUCOSE LIPID CARRIER TRANSFERASE"/>
    <property type="match status" value="1"/>
</dbReference>
<evidence type="ECO:0000256" key="1">
    <source>
        <dbReference type="ARBA" id="ARBA00006464"/>
    </source>
</evidence>
<dbReference type="GO" id="GO:0016780">
    <property type="term" value="F:phosphotransferase activity, for other substituted phosphate groups"/>
    <property type="evidence" value="ECO:0007669"/>
    <property type="project" value="TreeGrafter"/>
</dbReference>
<evidence type="ECO:0000313" key="5">
    <source>
        <dbReference type="Proteomes" id="UP000247612"/>
    </source>
</evidence>
<feature type="transmembrane region" description="Helical" evidence="2">
    <location>
        <begin position="63"/>
        <end position="80"/>
    </location>
</feature>
<dbReference type="InterPro" id="IPR003362">
    <property type="entry name" value="Bact_transf"/>
</dbReference>
<dbReference type="Pfam" id="PF02397">
    <property type="entry name" value="Bac_transf"/>
    <property type="match status" value="1"/>
</dbReference>
<name>A0A318L7Z1_9FIRM</name>